<dbReference type="PANTHER" id="PTHR13395:SF6">
    <property type="entry name" value="SISTER CHROMATID COHESION PROTEIN DCC1"/>
    <property type="match status" value="1"/>
</dbReference>
<keyword evidence="3" id="KW-0235">DNA replication</keyword>
<keyword evidence="5" id="KW-1185">Reference proteome</keyword>
<dbReference type="GO" id="GO:0031390">
    <property type="term" value="C:Ctf18 RFC-like complex"/>
    <property type="evidence" value="ECO:0007669"/>
    <property type="project" value="InterPro"/>
</dbReference>
<accession>A0A2T7NPP9</accession>
<dbReference type="PANTHER" id="PTHR13395">
    <property type="entry name" value="SISTER CHROMATID COHESION PROTEIN DCC1-RELATED"/>
    <property type="match status" value="1"/>
</dbReference>
<evidence type="ECO:0000313" key="5">
    <source>
        <dbReference type="Proteomes" id="UP000245119"/>
    </source>
</evidence>
<evidence type="ECO:0000256" key="1">
    <source>
        <dbReference type="ARBA" id="ARBA00007017"/>
    </source>
</evidence>
<dbReference type="GO" id="GO:0034088">
    <property type="term" value="P:maintenance of mitotic sister chromatid cohesion"/>
    <property type="evidence" value="ECO:0007669"/>
    <property type="project" value="TreeGrafter"/>
</dbReference>
<dbReference type="Pfam" id="PF09724">
    <property type="entry name" value="Dcc1"/>
    <property type="match status" value="1"/>
</dbReference>
<evidence type="ECO:0000256" key="2">
    <source>
        <dbReference type="ARBA" id="ARBA00017682"/>
    </source>
</evidence>
<organism evidence="4 5">
    <name type="scientific">Pomacea canaliculata</name>
    <name type="common">Golden apple snail</name>
    <dbReference type="NCBI Taxonomy" id="400727"/>
    <lineage>
        <taxon>Eukaryota</taxon>
        <taxon>Metazoa</taxon>
        <taxon>Spiralia</taxon>
        <taxon>Lophotrochozoa</taxon>
        <taxon>Mollusca</taxon>
        <taxon>Gastropoda</taxon>
        <taxon>Caenogastropoda</taxon>
        <taxon>Architaenioglossa</taxon>
        <taxon>Ampullarioidea</taxon>
        <taxon>Ampullariidae</taxon>
        <taxon>Pomacea</taxon>
    </lineage>
</organism>
<dbReference type="Proteomes" id="UP000245119">
    <property type="component" value="Linkage Group LG10"/>
</dbReference>
<evidence type="ECO:0000313" key="4">
    <source>
        <dbReference type="EMBL" id="PVD23147.1"/>
    </source>
</evidence>
<comment type="similarity">
    <text evidence="1">Belongs to the DCC1 family.</text>
</comment>
<reference evidence="4 5" key="1">
    <citation type="submission" date="2018-04" db="EMBL/GenBank/DDBJ databases">
        <title>The genome of golden apple snail Pomacea canaliculata provides insight into stress tolerance and invasive adaptation.</title>
        <authorList>
            <person name="Liu C."/>
            <person name="Liu B."/>
            <person name="Ren Y."/>
            <person name="Zhang Y."/>
            <person name="Wang H."/>
            <person name="Li S."/>
            <person name="Jiang F."/>
            <person name="Yin L."/>
            <person name="Zhang G."/>
            <person name="Qian W."/>
            <person name="Fan W."/>
        </authorList>
    </citation>
    <scope>NUCLEOTIDE SEQUENCE [LARGE SCALE GENOMIC DNA]</scope>
    <source>
        <strain evidence="4">SZHN2017</strain>
        <tissue evidence="4">Muscle</tissue>
    </source>
</reference>
<dbReference type="AlphaFoldDB" id="A0A2T7NPP9"/>
<proteinExistence type="inferred from homology"/>
<comment type="caution">
    <text evidence="4">The sequence shown here is derived from an EMBL/GenBank/DDBJ whole genome shotgun (WGS) entry which is preliminary data.</text>
</comment>
<dbReference type="STRING" id="400727.A0A2T7NPP9"/>
<name>A0A2T7NPP9_POMCA</name>
<dbReference type="OrthoDB" id="5199543at2759"/>
<evidence type="ECO:0000256" key="3">
    <source>
        <dbReference type="ARBA" id="ARBA00022705"/>
    </source>
</evidence>
<dbReference type="GO" id="GO:0000785">
    <property type="term" value="C:chromatin"/>
    <property type="evidence" value="ECO:0007669"/>
    <property type="project" value="TreeGrafter"/>
</dbReference>
<gene>
    <name evidence="4" type="ORF">C0Q70_16410</name>
</gene>
<dbReference type="EMBL" id="PZQS01000010">
    <property type="protein sequence ID" value="PVD23147.1"/>
    <property type="molecule type" value="Genomic_DNA"/>
</dbReference>
<dbReference type="GO" id="GO:0000775">
    <property type="term" value="C:chromosome, centromeric region"/>
    <property type="evidence" value="ECO:0007669"/>
    <property type="project" value="TreeGrafter"/>
</dbReference>
<sequence>MAEESACSVDDTVKRSLDDVNTVLTYAKLDAAELHPHIQTIFFSKSLENDAVKLLELDTDVLCALEAGERVVLRGDKDDTAVLCTKNKTFDLKEAELSNSMLLLENLSYGPDLPDEGPQEIHHLQASKKNNVKSLQVSAVLHKYFELRIIKPRLQKLKHLLDENQYSGQECEEDPQHQGKKYTMDDFLNRVQASEQDITDGLKKLRAFEFKGFWRVLDFDHLSTVLSHVIQLSEEGDWINTGIPLAECIEVLQELFPREVIQHVVSCYAVLQENNESEIYRINEDKVCQFYAEVCLRNAGKFNLQEFLQVWEQSVPLGMKINLSQVEGVALIDRESKPETISFFSVEDLPEEVSERFDYLFDTKKKWTLQEISPYVSDLTTDKLDVGALLTKYARASVQNGVKVFSSRKAAS</sequence>
<dbReference type="GO" id="GO:0006260">
    <property type="term" value="P:DNA replication"/>
    <property type="evidence" value="ECO:0007669"/>
    <property type="project" value="UniProtKB-KW"/>
</dbReference>
<protein>
    <recommendedName>
        <fullName evidence="2">Sister chromatid cohesion protein DCC1</fullName>
    </recommendedName>
</protein>
<dbReference type="InterPro" id="IPR019128">
    <property type="entry name" value="Dcc1"/>
</dbReference>